<name>A0ACB7PDE0_9PEZI</name>
<comment type="caution">
    <text evidence="1">The sequence shown here is derived from an EMBL/GenBank/DDBJ whole genome shotgun (WGS) entry which is preliminary data.</text>
</comment>
<evidence type="ECO:0000313" key="1">
    <source>
        <dbReference type="EMBL" id="KAH6637098.1"/>
    </source>
</evidence>
<gene>
    <name evidence="1" type="ORF">F5144DRAFT_611720</name>
</gene>
<evidence type="ECO:0000313" key="2">
    <source>
        <dbReference type="Proteomes" id="UP000724584"/>
    </source>
</evidence>
<accession>A0ACB7PDE0</accession>
<keyword evidence="2" id="KW-1185">Reference proteome</keyword>
<organism evidence="1 2">
    <name type="scientific">Chaetomium tenue</name>
    <dbReference type="NCBI Taxonomy" id="1854479"/>
    <lineage>
        <taxon>Eukaryota</taxon>
        <taxon>Fungi</taxon>
        <taxon>Dikarya</taxon>
        <taxon>Ascomycota</taxon>
        <taxon>Pezizomycotina</taxon>
        <taxon>Sordariomycetes</taxon>
        <taxon>Sordariomycetidae</taxon>
        <taxon>Sordariales</taxon>
        <taxon>Chaetomiaceae</taxon>
        <taxon>Chaetomium</taxon>
    </lineage>
</organism>
<dbReference type="EMBL" id="JAGIZQ010000003">
    <property type="protein sequence ID" value="KAH6637098.1"/>
    <property type="molecule type" value="Genomic_DNA"/>
</dbReference>
<reference evidence="1 2" key="1">
    <citation type="journal article" date="2021" name="Nat. Commun.">
        <title>Genetic determinants of endophytism in the Arabidopsis root mycobiome.</title>
        <authorList>
            <person name="Mesny F."/>
            <person name="Miyauchi S."/>
            <person name="Thiergart T."/>
            <person name="Pickel B."/>
            <person name="Atanasova L."/>
            <person name="Karlsson M."/>
            <person name="Huettel B."/>
            <person name="Barry K.W."/>
            <person name="Haridas S."/>
            <person name="Chen C."/>
            <person name="Bauer D."/>
            <person name="Andreopoulos W."/>
            <person name="Pangilinan J."/>
            <person name="LaButti K."/>
            <person name="Riley R."/>
            <person name="Lipzen A."/>
            <person name="Clum A."/>
            <person name="Drula E."/>
            <person name="Henrissat B."/>
            <person name="Kohler A."/>
            <person name="Grigoriev I.V."/>
            <person name="Martin F.M."/>
            <person name="Hacquard S."/>
        </authorList>
    </citation>
    <scope>NUCLEOTIDE SEQUENCE [LARGE SCALE GENOMIC DNA]</scope>
    <source>
        <strain evidence="1 2">MPI-SDFR-AT-0079</strain>
    </source>
</reference>
<dbReference type="Proteomes" id="UP000724584">
    <property type="component" value="Unassembled WGS sequence"/>
</dbReference>
<proteinExistence type="predicted"/>
<keyword evidence="1" id="KW-0378">Hydrolase</keyword>
<sequence>MSSFIRLVAAVCLAVFFTGRAHAKVHGVFAHYMVGGMSTIDQALADVKEAQSLGLDAFALNVQQPDAWWTRASLDFLFKAASQQDFKLFFSMDMAVIPSPSNCTSLLTKYITHPAYYHHANRPFLSTFRGGAHSNANTQWTTVFQSLPATKNNPYFIPNFEDHPSVTDGTYPPSIFTTFPATAGLMAWETAWPPSGSPPSTVNHTLSTDETNLAVTRDAKRSYMLPLSTFQCKHHPEHGNWFRVGGLTLPRRFLGALALQPEFVEVLTWNDAGEGHYLGNLWPEAMPDEVMSGMVEGWGHKAWGVVLKPMVDVKKGEQVVQLLGKDGKVIGEGKGKMPVTDRMQDVGGICNFNYQVVKIE</sequence>
<protein>
    <submittedName>
        <fullName evidence="1">Glycoside hydrolase</fullName>
    </submittedName>
</protein>